<keyword evidence="1" id="KW-0812">Transmembrane</keyword>
<protein>
    <recommendedName>
        <fullName evidence="4">Inner membrane protein</fullName>
    </recommendedName>
</protein>
<organism evidence="2 3">
    <name type="scientific">Hydrocarboniphaga daqingensis</name>
    <dbReference type="NCBI Taxonomy" id="490188"/>
    <lineage>
        <taxon>Bacteria</taxon>
        <taxon>Pseudomonadati</taxon>
        <taxon>Pseudomonadota</taxon>
        <taxon>Gammaproteobacteria</taxon>
        <taxon>Nevskiales</taxon>
        <taxon>Nevskiaceae</taxon>
        <taxon>Hydrocarboniphaga</taxon>
    </lineage>
</organism>
<keyword evidence="3" id="KW-1185">Reference proteome</keyword>
<gene>
    <name evidence="2" type="ORF">SAMN04488068_1774</name>
</gene>
<keyword evidence="1" id="KW-1133">Transmembrane helix</keyword>
<sequence length="77" mass="8634">MSESVLALLQWPAMLATLTAAWLVASQRSGRRSAGFWIYLLSNALWTVWGLQMQAWALVLLQFGLAAMNLRGVRKNQ</sequence>
<feature type="transmembrane region" description="Helical" evidence="1">
    <location>
        <begin position="36"/>
        <end position="61"/>
    </location>
</feature>
<dbReference type="EMBL" id="FQWZ01000003">
    <property type="protein sequence ID" value="SHG87202.1"/>
    <property type="molecule type" value="Genomic_DNA"/>
</dbReference>
<dbReference type="AlphaFoldDB" id="A0A1M5NCK9"/>
<dbReference type="STRING" id="490188.SAMN04488068_1774"/>
<reference evidence="2 3" key="1">
    <citation type="submission" date="2016-11" db="EMBL/GenBank/DDBJ databases">
        <authorList>
            <person name="Jaros S."/>
            <person name="Januszkiewicz K."/>
            <person name="Wedrychowicz H."/>
        </authorList>
    </citation>
    <scope>NUCLEOTIDE SEQUENCE [LARGE SCALE GENOMIC DNA]</scope>
    <source>
        <strain evidence="2 3">CGMCC 1.7049</strain>
    </source>
</reference>
<keyword evidence="1" id="KW-0472">Membrane</keyword>
<dbReference type="Proteomes" id="UP000199758">
    <property type="component" value="Unassembled WGS sequence"/>
</dbReference>
<evidence type="ECO:0000313" key="3">
    <source>
        <dbReference type="Proteomes" id="UP000199758"/>
    </source>
</evidence>
<accession>A0A1M5NCK9</accession>
<evidence type="ECO:0008006" key="4">
    <source>
        <dbReference type="Google" id="ProtNLM"/>
    </source>
</evidence>
<proteinExistence type="predicted"/>
<evidence type="ECO:0000313" key="2">
    <source>
        <dbReference type="EMBL" id="SHG87202.1"/>
    </source>
</evidence>
<name>A0A1M5NCK9_9GAMM</name>
<evidence type="ECO:0000256" key="1">
    <source>
        <dbReference type="SAM" id="Phobius"/>
    </source>
</evidence>